<evidence type="ECO:0000313" key="3">
    <source>
        <dbReference type="Proteomes" id="UP001524502"/>
    </source>
</evidence>
<protein>
    <submittedName>
        <fullName evidence="2">AzlD domain-containing protein</fullName>
    </submittedName>
</protein>
<gene>
    <name evidence="2" type="ORF">NE619_14345</name>
</gene>
<reference evidence="2 3" key="1">
    <citation type="submission" date="2022-06" db="EMBL/GenBank/DDBJ databases">
        <title>Isolation of gut microbiota from human fecal samples.</title>
        <authorList>
            <person name="Pamer E.G."/>
            <person name="Barat B."/>
            <person name="Waligurski E."/>
            <person name="Medina S."/>
            <person name="Paddock L."/>
            <person name="Mostad J."/>
        </authorList>
    </citation>
    <scope>NUCLEOTIDE SEQUENCE [LARGE SCALE GENOMIC DNA]</scope>
    <source>
        <strain evidence="2 3">SL.3.17</strain>
    </source>
</reference>
<comment type="caution">
    <text evidence="2">The sequence shown here is derived from an EMBL/GenBank/DDBJ whole genome shotgun (WGS) entry which is preliminary data.</text>
</comment>
<keyword evidence="1" id="KW-0812">Transmembrane</keyword>
<dbReference type="Pfam" id="PF05437">
    <property type="entry name" value="AzlD"/>
    <property type="match status" value="1"/>
</dbReference>
<dbReference type="PIRSF" id="PIRSF003203">
    <property type="entry name" value="AzlD"/>
    <property type="match status" value="1"/>
</dbReference>
<dbReference type="Proteomes" id="UP001524502">
    <property type="component" value="Unassembled WGS sequence"/>
</dbReference>
<name>A0ABT1RRT3_9FIRM</name>
<feature type="transmembrane region" description="Helical" evidence="1">
    <location>
        <begin position="6"/>
        <end position="30"/>
    </location>
</feature>
<evidence type="ECO:0000313" key="2">
    <source>
        <dbReference type="EMBL" id="MCQ4637912.1"/>
    </source>
</evidence>
<keyword evidence="3" id="KW-1185">Reference proteome</keyword>
<keyword evidence="1" id="KW-0472">Membrane</keyword>
<dbReference type="InterPro" id="IPR008407">
    <property type="entry name" value="Brnchd-chn_aa_trnsp_AzlD"/>
</dbReference>
<proteinExistence type="predicted"/>
<feature type="transmembrane region" description="Helical" evidence="1">
    <location>
        <begin position="42"/>
        <end position="60"/>
    </location>
</feature>
<organism evidence="2 3">
    <name type="scientific">Anaerovorax odorimutans</name>
    <dbReference type="NCBI Taxonomy" id="109327"/>
    <lineage>
        <taxon>Bacteria</taxon>
        <taxon>Bacillati</taxon>
        <taxon>Bacillota</taxon>
        <taxon>Clostridia</taxon>
        <taxon>Peptostreptococcales</taxon>
        <taxon>Anaerovoracaceae</taxon>
        <taxon>Anaerovorax</taxon>
    </lineage>
</organism>
<feature type="transmembrane region" description="Helical" evidence="1">
    <location>
        <begin position="66"/>
        <end position="84"/>
    </location>
</feature>
<accession>A0ABT1RRT3</accession>
<feature type="transmembrane region" description="Helical" evidence="1">
    <location>
        <begin position="91"/>
        <end position="109"/>
    </location>
</feature>
<evidence type="ECO:0000256" key="1">
    <source>
        <dbReference type="SAM" id="Phobius"/>
    </source>
</evidence>
<dbReference type="EMBL" id="JANFXK010000017">
    <property type="protein sequence ID" value="MCQ4637912.1"/>
    <property type="molecule type" value="Genomic_DNA"/>
</dbReference>
<keyword evidence="1" id="KW-1133">Transmembrane helix</keyword>
<sequence length="110" mass="12069">MTMSTVQVIIMILALAAGVMVTRFVPFVLFPENRQVPKTVEYLGSVLPPAVIALLVVYCLRNVDFLHGSFGLPEILSILAICGLHTWKRNSLLSIAGGTILYMILLHFIG</sequence>